<dbReference type="GeneID" id="95513787"/>
<dbReference type="Proteomes" id="UP000182375">
    <property type="component" value="Unassembled WGS sequence"/>
</dbReference>
<dbReference type="AlphaFoldDB" id="A0A1H5ABW4"/>
<feature type="transmembrane region" description="Helical" evidence="2">
    <location>
        <begin position="63"/>
        <end position="85"/>
    </location>
</feature>
<dbReference type="RefSeq" id="WP_244174904.1">
    <property type="nucleotide sequence ID" value="NZ_FNTD01000004.1"/>
</dbReference>
<organism evidence="3 4">
    <name type="scientific">Streptomyces misionensis</name>
    <dbReference type="NCBI Taxonomy" id="67331"/>
    <lineage>
        <taxon>Bacteria</taxon>
        <taxon>Bacillati</taxon>
        <taxon>Actinomycetota</taxon>
        <taxon>Actinomycetes</taxon>
        <taxon>Kitasatosporales</taxon>
        <taxon>Streptomycetaceae</taxon>
        <taxon>Streptomyces</taxon>
    </lineage>
</organism>
<keyword evidence="2" id="KW-1133">Transmembrane helix</keyword>
<evidence type="ECO:0000256" key="2">
    <source>
        <dbReference type="SAM" id="Phobius"/>
    </source>
</evidence>
<feature type="compositionally biased region" description="Basic residues" evidence="1">
    <location>
        <begin position="50"/>
        <end position="61"/>
    </location>
</feature>
<dbReference type="EMBL" id="FNTD01000004">
    <property type="protein sequence ID" value="SED39398.1"/>
    <property type="molecule type" value="Genomic_DNA"/>
</dbReference>
<reference evidence="3 4" key="1">
    <citation type="submission" date="2016-10" db="EMBL/GenBank/DDBJ databases">
        <authorList>
            <person name="de Groot N.N."/>
        </authorList>
    </citation>
    <scope>NUCLEOTIDE SEQUENCE [LARGE SCALE GENOMIC DNA]</scope>
    <source>
        <strain evidence="3 4">DSM 40306</strain>
    </source>
</reference>
<protein>
    <submittedName>
        <fullName evidence="3">Uncharacterized protein</fullName>
    </submittedName>
</protein>
<accession>A0A1H5ABW4</accession>
<proteinExistence type="predicted"/>
<keyword evidence="2" id="KW-0472">Membrane</keyword>
<gene>
    <name evidence="3" type="ORF">SAMN04490357_4690</name>
</gene>
<name>A0A1H5ABW4_9ACTN</name>
<feature type="region of interest" description="Disordered" evidence="1">
    <location>
        <begin position="93"/>
        <end position="146"/>
    </location>
</feature>
<evidence type="ECO:0000313" key="4">
    <source>
        <dbReference type="Proteomes" id="UP000182375"/>
    </source>
</evidence>
<evidence type="ECO:0000313" key="3">
    <source>
        <dbReference type="EMBL" id="SED39398.1"/>
    </source>
</evidence>
<keyword evidence="2" id="KW-0812">Transmembrane</keyword>
<evidence type="ECO:0000256" key="1">
    <source>
        <dbReference type="SAM" id="MobiDB-lite"/>
    </source>
</evidence>
<feature type="region of interest" description="Disordered" evidence="1">
    <location>
        <begin position="31"/>
        <end position="61"/>
    </location>
</feature>
<sequence length="315" mass="31944">MSTVPPAQGPDDPSSPSDEQWDAFLREVVAGGGGRAPKEPSARARIAAVRLRRPRRPKRTRSATAWLASAAPWLAAGAVVVFGAFQMGLIPQSSGPVSGPAKAVSLPGGGTSDGNQCGTGDYHHFPLPPGADEPAPEPSGTGSGPRLVLASYGYEKLSSRSPGHLTVGLGFAPGAKKSLELSRNPGSQGVAVEIEGPRGLVAGAHGLPVTWSSSKKGTSVDVGDGSVGEITLPSQALCPGYDARSVAEALQPPTDSHRTITGQPAYRLVVSLRDPAVGTLRTSLGLPAEDGVLSANNLVPEQGGWPGGKAAVGNV</sequence>
<feature type="region of interest" description="Disordered" evidence="1">
    <location>
        <begin position="1"/>
        <end position="20"/>
    </location>
</feature>